<sequence>MLMSNYALGLALSSVGLLGSVAWTYAEVEEIQSIGTGNYMANIAAAANTYTFEAFTDLAKSPAGPTNLTVGGKTIGIQSPLHPTVQDLINFDLLPIGYSDVSPLGLSFRIDLKPANCGADLSACSIPGLVYSTAGYRDATGGVRTDLLGLAVAKAGQDAGVSYAETPATITGMSASWSAVNPVAGQPSGVLAMRTGSSSLLAQSMNQFYKRDGSLNLTGPMDANNQAMNRVGNFQSNGSVSAAGSVGAGGNVTANGSLIADGNVSAGANVSGNGVYGNYVQSNGSAYVAGAMTANQIAGNSIASYGSVSAAGYITASGALIPSLDPSQKVSEGQGCGDPQGAIRSDPNGKSLSCQNGVWRAASGAGQGTVVATWSKLSMNSQQSGWGLCILWPGGQGNEASFGAYGQPCPVGTISWLAGSTANGGSNGN</sequence>
<dbReference type="EMBL" id="CP044066">
    <property type="protein sequence ID" value="QET04061.1"/>
    <property type="molecule type" value="Genomic_DNA"/>
</dbReference>
<keyword evidence="2" id="KW-0614">Plasmid</keyword>
<reference evidence="2 3" key="1">
    <citation type="submission" date="2019-09" db="EMBL/GenBank/DDBJ databases">
        <title>FDA dAtabase for Regulatory Grade micrObial Sequences (FDA-ARGOS): Supporting development and validation of Infectious Disease Dx tests.</title>
        <authorList>
            <person name="Sciortino C."/>
            <person name="Tallon L."/>
            <person name="Sadzewicz L."/>
            <person name="Vavikolanu K."/>
            <person name="Mehta A."/>
            <person name="Aluvathingal J."/>
            <person name="Nadendla S."/>
            <person name="Nandy P."/>
            <person name="Geyer C."/>
            <person name="Yan Y."/>
            <person name="Sichtig H."/>
        </authorList>
    </citation>
    <scope>NUCLEOTIDE SEQUENCE [LARGE SCALE GENOMIC DNA]</scope>
    <source>
        <strain evidence="2 3">FDAARGOS_664</strain>
        <plasmid evidence="2 3">unnamed1</plasmid>
    </source>
</reference>
<accession>A0A5P2H7I7</accession>
<evidence type="ECO:0000313" key="2">
    <source>
        <dbReference type="EMBL" id="QET04061.1"/>
    </source>
</evidence>
<dbReference type="OrthoDB" id="9071880at2"/>
<feature type="region of interest" description="Disordered" evidence="1">
    <location>
        <begin position="330"/>
        <end position="349"/>
    </location>
</feature>
<evidence type="ECO:0000256" key="1">
    <source>
        <dbReference type="SAM" id="MobiDB-lite"/>
    </source>
</evidence>
<dbReference type="RefSeq" id="WP_150374124.1">
    <property type="nucleotide sequence ID" value="NZ_CP044066.1"/>
</dbReference>
<protein>
    <submittedName>
        <fullName evidence="2">Adhesin</fullName>
    </submittedName>
</protein>
<proteinExistence type="predicted"/>
<dbReference type="AlphaFoldDB" id="A0A5P2H7I7"/>
<geneLocation type="plasmid" evidence="2">
    <name>unnamed1</name>
</geneLocation>
<evidence type="ECO:0000313" key="3">
    <source>
        <dbReference type="Proteomes" id="UP000322822"/>
    </source>
</evidence>
<gene>
    <name evidence="2" type="ORF">FOB72_18095</name>
</gene>
<dbReference type="Proteomes" id="UP000322822">
    <property type="component" value="Plasmid unnamed1"/>
</dbReference>
<name>A0A5P2H7I7_9BURK</name>
<organism evidence="2 3">
    <name type="scientific">Cupriavidus pauculus</name>
    <dbReference type="NCBI Taxonomy" id="82633"/>
    <lineage>
        <taxon>Bacteria</taxon>
        <taxon>Pseudomonadati</taxon>
        <taxon>Pseudomonadota</taxon>
        <taxon>Betaproteobacteria</taxon>
        <taxon>Burkholderiales</taxon>
        <taxon>Burkholderiaceae</taxon>
        <taxon>Cupriavidus</taxon>
    </lineage>
</organism>